<keyword evidence="10" id="KW-1185">Reference proteome</keyword>
<accession>A0ABT0ZFR5</accession>
<gene>
    <name evidence="9" type="ORF">NGF19_16810</name>
</gene>
<dbReference type="Pfam" id="PF01435">
    <property type="entry name" value="Peptidase_M48"/>
    <property type="match status" value="1"/>
</dbReference>
<comment type="cofactor">
    <cofactor evidence="6">
        <name>Zn(2+)</name>
        <dbReference type="ChEBI" id="CHEBI:29105"/>
    </cofactor>
    <text evidence="6">Binds 1 zinc ion per subunit.</text>
</comment>
<comment type="similarity">
    <text evidence="6">Belongs to the peptidase M48 family.</text>
</comment>
<keyword evidence="3 6" id="KW-0378">Hydrolase</keyword>
<dbReference type="PANTHER" id="PTHR34978">
    <property type="entry name" value="POSSIBLE SENSOR-TRANSDUCER PROTEIN BLAR"/>
    <property type="match status" value="1"/>
</dbReference>
<evidence type="ECO:0000256" key="3">
    <source>
        <dbReference type="ARBA" id="ARBA00022801"/>
    </source>
</evidence>
<feature type="transmembrane region" description="Helical" evidence="7">
    <location>
        <begin position="33"/>
        <end position="59"/>
    </location>
</feature>
<keyword evidence="4 6" id="KW-0862">Zinc</keyword>
<feature type="transmembrane region" description="Helical" evidence="7">
    <location>
        <begin position="85"/>
        <end position="105"/>
    </location>
</feature>
<dbReference type="CDD" id="cd07326">
    <property type="entry name" value="M56_BlaR1_MecR1_like"/>
    <property type="match status" value="1"/>
</dbReference>
<name>A0ABT0ZFR5_9ACTN</name>
<dbReference type="Proteomes" id="UP001523219">
    <property type="component" value="Unassembled WGS sequence"/>
</dbReference>
<proteinExistence type="inferred from homology"/>
<keyword evidence="5 6" id="KW-0482">Metalloprotease</keyword>
<comment type="caution">
    <text evidence="9">The sequence shown here is derived from an EMBL/GenBank/DDBJ whole genome shotgun (WGS) entry which is preliminary data.</text>
</comment>
<keyword evidence="7" id="KW-0472">Membrane</keyword>
<evidence type="ECO:0000313" key="9">
    <source>
        <dbReference type="EMBL" id="MCN9242435.1"/>
    </source>
</evidence>
<reference evidence="9 10" key="1">
    <citation type="submission" date="2022-05" db="EMBL/GenBank/DDBJ databases">
        <title>Streptomyces sp. nov. RY43-2 isolated from soil of a peat swamp forest.</title>
        <authorList>
            <person name="Kanchanasin P."/>
            <person name="Tanasupawat S."/>
            <person name="Phongsopitanun W."/>
        </authorList>
    </citation>
    <scope>NUCLEOTIDE SEQUENCE [LARGE SCALE GENOMIC DNA]</scope>
    <source>
        <strain evidence="9 10">RY43-2</strain>
    </source>
</reference>
<dbReference type="EMBL" id="JAMWMR010000013">
    <property type="protein sequence ID" value="MCN9242435.1"/>
    <property type="molecule type" value="Genomic_DNA"/>
</dbReference>
<evidence type="ECO:0000256" key="6">
    <source>
        <dbReference type="RuleBase" id="RU003983"/>
    </source>
</evidence>
<evidence type="ECO:0000256" key="5">
    <source>
        <dbReference type="ARBA" id="ARBA00023049"/>
    </source>
</evidence>
<evidence type="ECO:0000256" key="7">
    <source>
        <dbReference type="SAM" id="Phobius"/>
    </source>
</evidence>
<keyword evidence="2" id="KW-0479">Metal-binding</keyword>
<keyword evidence="7" id="KW-1133">Transmembrane helix</keyword>
<evidence type="ECO:0000256" key="1">
    <source>
        <dbReference type="ARBA" id="ARBA00022670"/>
    </source>
</evidence>
<dbReference type="InterPro" id="IPR001915">
    <property type="entry name" value="Peptidase_M48"/>
</dbReference>
<sequence>MRIAVYLPLLLSLLAPLGARLLSERCEPRLATWLLTASAFVLGTAGTISLGLLAVTGLLRIRELAVLGHWSAGTAQRDDPTQLPVALIAGLLGGVAVLMAVRMFWRRARTLAAAALEAACMPAQDGLVVIDDEAPDAFAIPGRPGRVVISTGMLRALDRTEHDILLAHERTHLTAHHYAFVALAQLGAAANPLLRPLATAVTYTIERWADESAATATGDRTRVARTVGKAALVTRPAAARTPSAALGILGRRTSSAGVGPVPRRVAALLAPPLRLHPFLAAATAVTLAAATLSLAEAAHDLHHLLEAVGI</sequence>
<evidence type="ECO:0000313" key="10">
    <source>
        <dbReference type="Proteomes" id="UP001523219"/>
    </source>
</evidence>
<keyword evidence="7" id="KW-0812">Transmembrane</keyword>
<dbReference type="RefSeq" id="WP_252425743.1">
    <property type="nucleotide sequence ID" value="NZ_JAMWMR010000013.1"/>
</dbReference>
<dbReference type="InterPro" id="IPR052173">
    <property type="entry name" value="Beta-lactam_resp_regulator"/>
</dbReference>
<evidence type="ECO:0000256" key="4">
    <source>
        <dbReference type="ARBA" id="ARBA00022833"/>
    </source>
</evidence>
<evidence type="ECO:0000256" key="2">
    <source>
        <dbReference type="ARBA" id="ARBA00022723"/>
    </source>
</evidence>
<evidence type="ECO:0000259" key="8">
    <source>
        <dbReference type="Pfam" id="PF01435"/>
    </source>
</evidence>
<organism evidence="9 10">
    <name type="scientific">Streptomyces macrolidinus</name>
    <dbReference type="NCBI Taxonomy" id="2952607"/>
    <lineage>
        <taxon>Bacteria</taxon>
        <taxon>Bacillati</taxon>
        <taxon>Actinomycetota</taxon>
        <taxon>Actinomycetes</taxon>
        <taxon>Kitasatosporales</taxon>
        <taxon>Streptomycetaceae</taxon>
        <taxon>Streptomyces</taxon>
    </lineage>
</organism>
<protein>
    <submittedName>
        <fullName evidence="9">M56 family metallopeptidase</fullName>
    </submittedName>
</protein>
<dbReference type="Gene3D" id="3.30.2010.10">
    <property type="entry name" value="Metalloproteases ('zincins'), catalytic domain"/>
    <property type="match status" value="1"/>
</dbReference>
<dbReference type="PANTHER" id="PTHR34978:SF3">
    <property type="entry name" value="SLR0241 PROTEIN"/>
    <property type="match status" value="1"/>
</dbReference>
<keyword evidence="1 6" id="KW-0645">Protease</keyword>
<feature type="domain" description="Peptidase M48" evidence="8">
    <location>
        <begin position="111"/>
        <end position="184"/>
    </location>
</feature>